<dbReference type="InterPro" id="IPR002156">
    <property type="entry name" value="RNaseH_domain"/>
</dbReference>
<dbReference type="GO" id="GO:0004523">
    <property type="term" value="F:RNA-DNA hybrid ribonuclease activity"/>
    <property type="evidence" value="ECO:0007669"/>
    <property type="project" value="InterPro"/>
</dbReference>
<reference evidence="2 3" key="1">
    <citation type="submission" date="2024-01" db="EMBL/GenBank/DDBJ databases">
        <title>The complete chloroplast genome sequence of Lithospermum erythrorhizon: insights into the phylogenetic relationship among Boraginaceae species and the maternal lineages of purple gromwells.</title>
        <authorList>
            <person name="Okada T."/>
            <person name="Watanabe K."/>
        </authorList>
    </citation>
    <scope>NUCLEOTIDE SEQUENCE [LARGE SCALE GENOMIC DNA]</scope>
</reference>
<dbReference type="PANTHER" id="PTHR48475">
    <property type="entry name" value="RIBONUCLEASE H"/>
    <property type="match status" value="1"/>
</dbReference>
<sequence>MIIRLRLIKSLEVEELLVRGDSKLVIDQIRGYCGVKNKTLMKYHAKAVEISQNFKRIILEHISWAENEKEDRLSKLATTYYSELLEGVYVEVCDQPTYKEEVIKNITSSDTTDWRTPIIEYVANEKLANDNLEEKKVQNRSFKYQIYQGELYRKSWDGSLLTP</sequence>
<name>A0AAV3RU94_LITER</name>
<protein>
    <recommendedName>
        <fullName evidence="1">RNase H type-1 domain-containing protein</fullName>
    </recommendedName>
</protein>
<dbReference type="GO" id="GO:0003676">
    <property type="term" value="F:nucleic acid binding"/>
    <property type="evidence" value="ECO:0007669"/>
    <property type="project" value="InterPro"/>
</dbReference>
<dbReference type="InterPro" id="IPR036397">
    <property type="entry name" value="RNaseH_sf"/>
</dbReference>
<dbReference type="SUPFAM" id="SSF53098">
    <property type="entry name" value="Ribonuclease H-like"/>
    <property type="match status" value="1"/>
</dbReference>
<feature type="domain" description="RNase H type-1" evidence="1">
    <location>
        <begin position="3"/>
        <end position="75"/>
    </location>
</feature>
<evidence type="ECO:0000259" key="1">
    <source>
        <dbReference type="Pfam" id="PF13456"/>
    </source>
</evidence>
<dbReference type="PANTHER" id="PTHR48475:SF2">
    <property type="entry name" value="RIBONUCLEASE H"/>
    <property type="match status" value="1"/>
</dbReference>
<dbReference type="Proteomes" id="UP001454036">
    <property type="component" value="Unassembled WGS sequence"/>
</dbReference>
<proteinExistence type="predicted"/>
<evidence type="ECO:0000313" key="3">
    <source>
        <dbReference type="Proteomes" id="UP001454036"/>
    </source>
</evidence>
<dbReference type="InterPro" id="IPR012337">
    <property type="entry name" value="RNaseH-like_sf"/>
</dbReference>
<dbReference type="Gene3D" id="3.30.420.10">
    <property type="entry name" value="Ribonuclease H-like superfamily/Ribonuclease H"/>
    <property type="match status" value="1"/>
</dbReference>
<organism evidence="2 3">
    <name type="scientific">Lithospermum erythrorhizon</name>
    <name type="common">Purple gromwell</name>
    <name type="synonym">Lithospermum officinale var. erythrorhizon</name>
    <dbReference type="NCBI Taxonomy" id="34254"/>
    <lineage>
        <taxon>Eukaryota</taxon>
        <taxon>Viridiplantae</taxon>
        <taxon>Streptophyta</taxon>
        <taxon>Embryophyta</taxon>
        <taxon>Tracheophyta</taxon>
        <taxon>Spermatophyta</taxon>
        <taxon>Magnoliopsida</taxon>
        <taxon>eudicotyledons</taxon>
        <taxon>Gunneridae</taxon>
        <taxon>Pentapetalae</taxon>
        <taxon>asterids</taxon>
        <taxon>lamiids</taxon>
        <taxon>Boraginales</taxon>
        <taxon>Boraginaceae</taxon>
        <taxon>Boraginoideae</taxon>
        <taxon>Lithospermeae</taxon>
        <taxon>Lithospermum</taxon>
    </lineage>
</organism>
<accession>A0AAV3RU94</accession>
<dbReference type="AlphaFoldDB" id="A0AAV3RU94"/>
<keyword evidence="3" id="KW-1185">Reference proteome</keyword>
<gene>
    <name evidence="2" type="ORF">LIER_31311</name>
</gene>
<evidence type="ECO:0000313" key="2">
    <source>
        <dbReference type="EMBL" id="GAA0183994.1"/>
    </source>
</evidence>
<comment type="caution">
    <text evidence="2">The sequence shown here is derived from an EMBL/GenBank/DDBJ whole genome shotgun (WGS) entry which is preliminary data.</text>
</comment>
<dbReference type="Pfam" id="PF13456">
    <property type="entry name" value="RVT_3"/>
    <property type="match status" value="1"/>
</dbReference>
<dbReference type="EMBL" id="BAABME010011585">
    <property type="protein sequence ID" value="GAA0183994.1"/>
    <property type="molecule type" value="Genomic_DNA"/>
</dbReference>